<dbReference type="OrthoDB" id="227636at2"/>
<feature type="domain" description="TerB N-terminal" evidence="2">
    <location>
        <begin position="22"/>
        <end position="227"/>
    </location>
</feature>
<comment type="caution">
    <text evidence="4">The sequence shown here is derived from an EMBL/GenBank/DDBJ whole genome shotgun (WGS) entry which is preliminary data.</text>
</comment>
<dbReference type="Proteomes" id="UP000312512">
    <property type="component" value="Unassembled WGS sequence"/>
</dbReference>
<accession>A0A5C4UZ21</accession>
<dbReference type="Pfam" id="PF13208">
    <property type="entry name" value="TerB_N"/>
    <property type="match status" value="1"/>
</dbReference>
<evidence type="ECO:0000259" key="1">
    <source>
        <dbReference type="Pfam" id="PF05099"/>
    </source>
</evidence>
<dbReference type="CDD" id="cd07176">
    <property type="entry name" value="terB"/>
    <property type="match status" value="1"/>
</dbReference>
<name>A0A5C4UZ21_9ACTN</name>
<feature type="domain" description="Co-chaperone DjlA N-terminal" evidence="1">
    <location>
        <begin position="435"/>
        <end position="540"/>
    </location>
</feature>
<dbReference type="InterPro" id="IPR007791">
    <property type="entry name" value="DjlA_N"/>
</dbReference>
<dbReference type="InterPro" id="IPR025266">
    <property type="entry name" value="TerB_N"/>
</dbReference>
<dbReference type="Pfam" id="PF15615">
    <property type="entry name" value="TerB_C"/>
    <property type="match status" value="1"/>
</dbReference>
<gene>
    <name evidence="4" type="ORF">FH608_048670</name>
</gene>
<evidence type="ECO:0000259" key="3">
    <source>
        <dbReference type="Pfam" id="PF15615"/>
    </source>
</evidence>
<keyword evidence="5" id="KW-1185">Reference proteome</keyword>
<sequence length="697" mass="75171">MHASAAPMPQSRSYAPVDPWLPPGRGVTIAGYNIVGGLLYVGAQLAAPSQYTVDPALINPTLPVDLRQPDWGGQGLDYWPSYSDIPPQARAAYLAWLADGRRFPQAPIGYVFLYFYGLERRVLYDLQRDRSTAAFELPIIHQEVRRLLAIYGGHKAFKRYVGQFEQVLDMFTAEPSAKAPAPTRDYPPPLRLRAGLGAFAAQGVPVPADWALTWIRSHPEYYPRTPATRCAAEFDRLFLQRYAARYGKGLIVRPGRKNVTLDYRPASAGFRGVAELTLPGIPDVLGYAAPTRKLVALADECTADLEAYSRYLGRVPDGQRSVQAQALLPVELVNLSGGGAGQAIAWARHRLDARELAVVPVAEFSAFISSPQVAKPAKKDVVAMAQVLGRVGVGIEPDPRLGGAVLTSGSMVLFAAPDGPTAAASDAYQAATLLLHLAAAVSAADGDFDGTEQRHLSDHLERALHLTADERRRLHAHLRWLTVTSVKLTGLTRRIAGIDAGQRQYVAEFLTAVAGADGRISPDEIKTLTKIYRLLELDPALLPTPTKPAPATEPVVVRPAQPERGYAIPQQAEQTVAPLVRLDEAAIAAKLAETARVGALLGSIFTEDEPPPVAAPLPAAAPVAGLDGQHSGLVRELASTGQISRAEFEQLAARWKLLPDGALDRINEAAYELAGEPLLDGDDPIWVDRNLLGEMLT</sequence>
<dbReference type="InterPro" id="IPR029024">
    <property type="entry name" value="TerB-like"/>
</dbReference>
<organism evidence="4 5">
    <name type="scientific">Nonomuraea phyllanthi</name>
    <dbReference type="NCBI Taxonomy" id="2219224"/>
    <lineage>
        <taxon>Bacteria</taxon>
        <taxon>Bacillati</taxon>
        <taxon>Actinomycetota</taxon>
        <taxon>Actinomycetes</taxon>
        <taxon>Streptosporangiales</taxon>
        <taxon>Streptosporangiaceae</taxon>
        <taxon>Nonomuraea</taxon>
    </lineage>
</organism>
<dbReference type="Pfam" id="PF05099">
    <property type="entry name" value="TerB"/>
    <property type="match status" value="1"/>
</dbReference>
<dbReference type="AlphaFoldDB" id="A0A5C4UZ21"/>
<dbReference type="SUPFAM" id="SSF158682">
    <property type="entry name" value="TerB-like"/>
    <property type="match status" value="1"/>
</dbReference>
<proteinExistence type="predicted"/>
<evidence type="ECO:0000259" key="2">
    <source>
        <dbReference type="Pfam" id="PF13208"/>
    </source>
</evidence>
<evidence type="ECO:0000313" key="5">
    <source>
        <dbReference type="Proteomes" id="UP000312512"/>
    </source>
</evidence>
<evidence type="ECO:0008006" key="6">
    <source>
        <dbReference type="Google" id="ProtNLM"/>
    </source>
</evidence>
<protein>
    <recommendedName>
        <fullName evidence="6">Tellurite resistance protein TerB</fullName>
    </recommendedName>
</protein>
<reference evidence="4 5" key="1">
    <citation type="submission" date="2019-10" db="EMBL/GenBank/DDBJ databases">
        <title>Nonomuraea sp. nov., isolated from Phyllanthus amarus.</title>
        <authorList>
            <person name="Klykleung N."/>
            <person name="Tanasupawat S."/>
        </authorList>
    </citation>
    <scope>NUCLEOTIDE SEQUENCE [LARGE SCALE GENOMIC DNA]</scope>
    <source>
        <strain evidence="4 5">PA1-10</strain>
    </source>
</reference>
<evidence type="ECO:0000313" key="4">
    <source>
        <dbReference type="EMBL" id="KAB8183918.1"/>
    </source>
</evidence>
<dbReference type="InterPro" id="IPR028932">
    <property type="entry name" value="TerB-C"/>
</dbReference>
<dbReference type="EMBL" id="VDLX02000034">
    <property type="protein sequence ID" value="KAB8183918.1"/>
    <property type="molecule type" value="Genomic_DNA"/>
</dbReference>
<feature type="domain" description="TerB-C" evidence="3">
    <location>
        <begin position="572"/>
        <end position="693"/>
    </location>
</feature>
<dbReference type="Gene3D" id="1.10.3680.10">
    <property type="entry name" value="TerB-like"/>
    <property type="match status" value="1"/>
</dbReference>